<gene>
    <name evidence="1" type="primary">Cbp53E_1</name>
    <name evidence="1" type="ORF">E2C01_017140</name>
</gene>
<protein>
    <submittedName>
        <fullName evidence="1">Calbindin-32</fullName>
    </submittedName>
</protein>
<accession>A0A5B7DRM8</accession>
<dbReference type="EMBL" id="VSRR010001285">
    <property type="protein sequence ID" value="MPC24068.1"/>
    <property type="molecule type" value="Genomic_DNA"/>
</dbReference>
<comment type="caution">
    <text evidence="1">The sequence shown here is derived from an EMBL/GenBank/DDBJ whole genome shotgun (WGS) entry which is preliminary data.</text>
</comment>
<evidence type="ECO:0000313" key="1">
    <source>
        <dbReference type="EMBL" id="MPC24068.1"/>
    </source>
</evidence>
<reference evidence="1 2" key="1">
    <citation type="submission" date="2019-05" db="EMBL/GenBank/DDBJ databases">
        <title>Another draft genome of Portunus trituberculatus and its Hox gene families provides insights of decapod evolution.</title>
        <authorList>
            <person name="Jeong J.-H."/>
            <person name="Song I."/>
            <person name="Kim S."/>
            <person name="Choi T."/>
            <person name="Kim D."/>
            <person name="Ryu S."/>
            <person name="Kim W."/>
        </authorList>
    </citation>
    <scope>NUCLEOTIDE SEQUENCE [LARGE SCALE GENOMIC DNA]</scope>
    <source>
        <tissue evidence="1">Muscle</tissue>
    </source>
</reference>
<dbReference type="Proteomes" id="UP000324222">
    <property type="component" value="Unassembled WGS sequence"/>
</dbReference>
<name>A0A5B7DRM8_PORTR</name>
<proteinExistence type="predicted"/>
<organism evidence="1 2">
    <name type="scientific">Portunus trituberculatus</name>
    <name type="common">Swimming crab</name>
    <name type="synonym">Neptunus trituberculatus</name>
    <dbReference type="NCBI Taxonomy" id="210409"/>
    <lineage>
        <taxon>Eukaryota</taxon>
        <taxon>Metazoa</taxon>
        <taxon>Ecdysozoa</taxon>
        <taxon>Arthropoda</taxon>
        <taxon>Crustacea</taxon>
        <taxon>Multicrustacea</taxon>
        <taxon>Malacostraca</taxon>
        <taxon>Eumalacostraca</taxon>
        <taxon>Eucarida</taxon>
        <taxon>Decapoda</taxon>
        <taxon>Pleocyemata</taxon>
        <taxon>Brachyura</taxon>
        <taxon>Eubrachyura</taxon>
        <taxon>Portunoidea</taxon>
        <taxon>Portunidae</taxon>
        <taxon>Portuninae</taxon>
        <taxon>Portunus</taxon>
    </lineage>
</organism>
<evidence type="ECO:0000313" key="2">
    <source>
        <dbReference type="Proteomes" id="UP000324222"/>
    </source>
</evidence>
<keyword evidence="2" id="KW-1185">Reference proteome</keyword>
<sequence length="157" mass="17766">MHHHILSPSASSHLRLPVNPSPVRHYPHFLIIPSPTLNFLRDLLKEAKKDQDVSEDKLIEYTDTMDPLPLGSPVAPESWIPHASQVVGVPWVPITSAALDFKFLCPPVPFVLVYLLDSWCSRIPRISIVSGPHPETLRHKSIFTFVFLQHRLTQSLT</sequence>
<dbReference type="AlphaFoldDB" id="A0A5B7DRM8"/>